<evidence type="ECO:0000256" key="3">
    <source>
        <dbReference type="ARBA" id="ARBA00022737"/>
    </source>
</evidence>
<evidence type="ECO:0000256" key="1">
    <source>
        <dbReference type="ARBA" id="ARBA00007274"/>
    </source>
</evidence>
<evidence type="ECO:0000259" key="5">
    <source>
        <dbReference type="Pfam" id="PF17836"/>
    </source>
</evidence>
<keyword evidence="2" id="KW-0808">Transferase</keyword>
<keyword evidence="3" id="KW-0677">Repeat</keyword>
<dbReference type="CDD" id="cd03360">
    <property type="entry name" value="LbH_AT_putative"/>
    <property type="match status" value="1"/>
</dbReference>
<dbReference type="InterPro" id="IPR041561">
    <property type="entry name" value="PglD_N"/>
</dbReference>
<dbReference type="EMBL" id="JAUEPH010000004">
    <property type="protein sequence ID" value="MDN3204707.1"/>
    <property type="molecule type" value="Genomic_DNA"/>
</dbReference>
<dbReference type="SUPFAM" id="SSF51161">
    <property type="entry name" value="Trimeric LpxA-like enzymes"/>
    <property type="match status" value="1"/>
</dbReference>
<dbReference type="InterPro" id="IPR001451">
    <property type="entry name" value="Hexapep"/>
</dbReference>
<sequence>MILAGAGGHALELYDLILELGLGDSLEMYDQDTSKTLFKKKYSVHHELNTLTSSNFCLGVGTPKSRKALYEVFSNQGKRYKAIQSISSRISSSAEVEGVDIFHHCFIGPEVSIGKGTLVNTGVQVHHECRVGAFSVINPGAFLLGAVQIGEGCSIGAHATILPGVKLGNGVNVGAGAVVIRDVKNGKTVVGVPGRVI</sequence>
<gene>
    <name evidence="6" type="ORF">QVH07_11135</name>
</gene>
<dbReference type="InterPro" id="IPR018357">
    <property type="entry name" value="Hexapep_transf_CS"/>
</dbReference>
<dbReference type="InterPro" id="IPR050179">
    <property type="entry name" value="Trans_hexapeptide_repeat"/>
</dbReference>
<evidence type="ECO:0000313" key="7">
    <source>
        <dbReference type="Proteomes" id="UP001171916"/>
    </source>
</evidence>
<dbReference type="Proteomes" id="UP001171916">
    <property type="component" value="Unassembled WGS sequence"/>
</dbReference>
<reference evidence="6" key="1">
    <citation type="submission" date="2023-06" db="EMBL/GenBank/DDBJ databases">
        <title>Robiginitalea aurantiacus sp. nov. and Algoriphagus sediminis sp. nov., isolated from coastal sediment.</title>
        <authorList>
            <person name="Zhou Z.Y."/>
            <person name="An J."/>
            <person name="Jia Y.W."/>
            <person name="Du Z.J."/>
        </authorList>
    </citation>
    <scope>NUCLEOTIDE SEQUENCE</scope>
    <source>
        <strain evidence="6">C2-7</strain>
    </source>
</reference>
<evidence type="ECO:0000256" key="4">
    <source>
        <dbReference type="ARBA" id="ARBA00023315"/>
    </source>
</evidence>
<dbReference type="InterPro" id="IPR020019">
    <property type="entry name" value="AcTrfase_PglD-like"/>
</dbReference>
<comment type="similarity">
    <text evidence="1">Belongs to the transferase hexapeptide repeat family.</text>
</comment>
<dbReference type="Pfam" id="PF00132">
    <property type="entry name" value="Hexapep"/>
    <property type="match status" value="1"/>
</dbReference>
<keyword evidence="4" id="KW-0012">Acyltransferase</keyword>
<dbReference type="PANTHER" id="PTHR43300:SF7">
    <property type="entry name" value="UDP-N-ACETYLBACILLOSAMINE N-ACETYLTRANSFERASE"/>
    <property type="match status" value="1"/>
</dbReference>
<feature type="domain" description="PglD N-terminal" evidence="5">
    <location>
        <begin position="2"/>
        <end position="71"/>
    </location>
</feature>
<dbReference type="PANTHER" id="PTHR43300">
    <property type="entry name" value="ACETYLTRANSFERASE"/>
    <property type="match status" value="1"/>
</dbReference>
<protein>
    <submittedName>
        <fullName evidence="6">Acetyltransferase</fullName>
    </submittedName>
</protein>
<comment type="caution">
    <text evidence="6">The sequence shown here is derived from an EMBL/GenBank/DDBJ whole genome shotgun (WGS) entry which is preliminary data.</text>
</comment>
<dbReference type="Gene3D" id="3.40.50.20">
    <property type="match status" value="1"/>
</dbReference>
<name>A0ABT7YDV9_9BACT</name>
<dbReference type="Pfam" id="PF17836">
    <property type="entry name" value="PglD_N"/>
    <property type="match status" value="1"/>
</dbReference>
<organism evidence="6 7">
    <name type="scientific">Algoriphagus sediminis</name>
    <dbReference type="NCBI Taxonomy" id="3057113"/>
    <lineage>
        <taxon>Bacteria</taxon>
        <taxon>Pseudomonadati</taxon>
        <taxon>Bacteroidota</taxon>
        <taxon>Cytophagia</taxon>
        <taxon>Cytophagales</taxon>
        <taxon>Cyclobacteriaceae</taxon>
        <taxon>Algoriphagus</taxon>
    </lineage>
</organism>
<dbReference type="PROSITE" id="PS00101">
    <property type="entry name" value="HEXAPEP_TRANSFERASES"/>
    <property type="match status" value="1"/>
</dbReference>
<dbReference type="RefSeq" id="WP_290000401.1">
    <property type="nucleotide sequence ID" value="NZ_JAUEPH010000004.1"/>
</dbReference>
<dbReference type="Gene3D" id="2.160.10.10">
    <property type="entry name" value="Hexapeptide repeat proteins"/>
    <property type="match status" value="1"/>
</dbReference>
<evidence type="ECO:0000256" key="2">
    <source>
        <dbReference type="ARBA" id="ARBA00022679"/>
    </source>
</evidence>
<evidence type="ECO:0000313" key="6">
    <source>
        <dbReference type="EMBL" id="MDN3204707.1"/>
    </source>
</evidence>
<proteinExistence type="inferred from homology"/>
<dbReference type="InterPro" id="IPR011004">
    <property type="entry name" value="Trimer_LpxA-like_sf"/>
</dbReference>
<accession>A0ABT7YDV9</accession>
<keyword evidence="7" id="KW-1185">Reference proteome</keyword>